<feature type="transmembrane region" description="Helical" evidence="9">
    <location>
        <begin position="209"/>
        <end position="234"/>
    </location>
</feature>
<dbReference type="Pfam" id="PF00001">
    <property type="entry name" value="7tm_1"/>
    <property type="match status" value="1"/>
</dbReference>
<comment type="subcellular location">
    <subcellularLocation>
        <location evidence="1">Membrane</location>
        <topology evidence="1">Multi-pass membrane protein</topology>
    </subcellularLocation>
</comment>
<protein>
    <recommendedName>
        <fullName evidence="10">G-protein coupled receptors family 1 profile domain-containing protein</fullName>
    </recommendedName>
</protein>
<keyword evidence="6 8" id="KW-0675">Receptor</keyword>
<feature type="transmembrane region" description="Helical" evidence="9">
    <location>
        <begin position="116"/>
        <end position="136"/>
    </location>
</feature>
<evidence type="ECO:0000313" key="11">
    <source>
        <dbReference type="EMBL" id="CAH3166719.1"/>
    </source>
</evidence>
<dbReference type="PANTHER" id="PTHR45695:SF9">
    <property type="entry name" value="LEUCOKININ RECEPTOR"/>
    <property type="match status" value="1"/>
</dbReference>
<dbReference type="CDD" id="cd00637">
    <property type="entry name" value="7tm_classA_rhodopsin-like"/>
    <property type="match status" value="1"/>
</dbReference>
<feature type="transmembrane region" description="Helical" evidence="9">
    <location>
        <begin position="246"/>
        <end position="270"/>
    </location>
</feature>
<evidence type="ECO:0000256" key="9">
    <source>
        <dbReference type="SAM" id="Phobius"/>
    </source>
</evidence>
<dbReference type="InterPro" id="IPR000276">
    <property type="entry name" value="GPCR_Rhodpsn"/>
</dbReference>
<keyword evidence="7 8" id="KW-0807">Transducer</keyword>
<keyword evidence="4 8" id="KW-0297">G-protein coupled receptor</keyword>
<organism evidence="11 12">
    <name type="scientific">Porites lobata</name>
    <dbReference type="NCBI Taxonomy" id="104759"/>
    <lineage>
        <taxon>Eukaryota</taxon>
        <taxon>Metazoa</taxon>
        <taxon>Cnidaria</taxon>
        <taxon>Anthozoa</taxon>
        <taxon>Hexacorallia</taxon>
        <taxon>Scleractinia</taxon>
        <taxon>Fungiina</taxon>
        <taxon>Poritidae</taxon>
        <taxon>Porites</taxon>
    </lineage>
</organism>
<evidence type="ECO:0000256" key="7">
    <source>
        <dbReference type="ARBA" id="ARBA00023224"/>
    </source>
</evidence>
<evidence type="ECO:0000256" key="2">
    <source>
        <dbReference type="ARBA" id="ARBA00022692"/>
    </source>
</evidence>
<comment type="similarity">
    <text evidence="8">Belongs to the G-protein coupled receptor 1 family.</text>
</comment>
<proteinExistence type="inferred from homology"/>
<feature type="transmembrane region" description="Helical" evidence="9">
    <location>
        <begin position="12"/>
        <end position="33"/>
    </location>
</feature>
<dbReference type="Gene3D" id="1.20.1070.10">
    <property type="entry name" value="Rhodopsin 7-helix transmembrane proteins"/>
    <property type="match status" value="1"/>
</dbReference>
<keyword evidence="12" id="KW-1185">Reference proteome</keyword>
<reference evidence="11 12" key="1">
    <citation type="submission" date="2022-05" db="EMBL/GenBank/DDBJ databases">
        <authorList>
            <consortium name="Genoscope - CEA"/>
            <person name="William W."/>
        </authorList>
    </citation>
    <scope>NUCLEOTIDE SEQUENCE [LARGE SCALE GENOMIC DNA]</scope>
</reference>
<keyword evidence="3 9" id="KW-1133">Transmembrane helix</keyword>
<evidence type="ECO:0000256" key="5">
    <source>
        <dbReference type="ARBA" id="ARBA00023136"/>
    </source>
</evidence>
<dbReference type="Proteomes" id="UP001159405">
    <property type="component" value="Unassembled WGS sequence"/>
</dbReference>
<gene>
    <name evidence="11" type="ORF">PLOB_00007801</name>
</gene>
<evidence type="ECO:0000256" key="8">
    <source>
        <dbReference type="RuleBase" id="RU000688"/>
    </source>
</evidence>
<evidence type="ECO:0000259" key="10">
    <source>
        <dbReference type="PROSITE" id="PS50262"/>
    </source>
</evidence>
<dbReference type="SMART" id="SM01381">
    <property type="entry name" value="7TM_GPCR_Srsx"/>
    <property type="match status" value="1"/>
</dbReference>
<dbReference type="PRINTS" id="PR00237">
    <property type="entry name" value="GPCRRHODOPSN"/>
</dbReference>
<feature type="transmembrane region" description="Helical" evidence="9">
    <location>
        <begin position="76"/>
        <end position="95"/>
    </location>
</feature>
<evidence type="ECO:0000313" key="12">
    <source>
        <dbReference type="Proteomes" id="UP001159405"/>
    </source>
</evidence>
<evidence type="ECO:0000256" key="1">
    <source>
        <dbReference type="ARBA" id="ARBA00004141"/>
    </source>
</evidence>
<sequence length="298" mass="34153">MDEIYNLAYTLFYSSIPFLVIGFIGNVLVVRIVHKTREMHTPTNYLLVSIAASDIIAILLWPLYFFEVWKFVCKLVVLVELCIMVSSFTITVLAVERYHALLKPFRNGLRLREDNVKKAIACIWVASILICLPETFFKEWSETRETCIGPWTLYLNRGSKACMVLNVVVSFIQLSIIMYCYGTLIRGLYFSNTVCAETDEERRSEKKKLVITFMLVTFGFFMGCTPTLVSYVIIPSGDGTTDVSFYAQLTTVADFVFVVSLCFNPFIYAFRSTNFKEGFKRVILCRNPQRNNGVSQRS</sequence>
<comment type="caution">
    <text evidence="11">The sequence shown here is derived from an EMBL/GenBank/DDBJ whole genome shotgun (WGS) entry which is preliminary data.</text>
</comment>
<keyword evidence="5 9" id="KW-0472">Membrane</keyword>
<dbReference type="PROSITE" id="PS50262">
    <property type="entry name" value="G_PROTEIN_RECEP_F1_2"/>
    <property type="match status" value="1"/>
</dbReference>
<name>A0ABN8QQA2_9CNID</name>
<keyword evidence="2 8" id="KW-0812">Transmembrane</keyword>
<dbReference type="PROSITE" id="PS00237">
    <property type="entry name" value="G_PROTEIN_RECEP_F1_1"/>
    <property type="match status" value="1"/>
</dbReference>
<evidence type="ECO:0000256" key="3">
    <source>
        <dbReference type="ARBA" id="ARBA00022989"/>
    </source>
</evidence>
<dbReference type="EMBL" id="CALNXK010000138">
    <property type="protein sequence ID" value="CAH3166719.1"/>
    <property type="molecule type" value="Genomic_DNA"/>
</dbReference>
<evidence type="ECO:0000256" key="4">
    <source>
        <dbReference type="ARBA" id="ARBA00023040"/>
    </source>
</evidence>
<dbReference type="InterPro" id="IPR017452">
    <property type="entry name" value="GPCR_Rhodpsn_7TM"/>
</dbReference>
<dbReference type="SUPFAM" id="SSF81321">
    <property type="entry name" value="Family A G protein-coupled receptor-like"/>
    <property type="match status" value="1"/>
</dbReference>
<feature type="domain" description="G-protein coupled receptors family 1 profile" evidence="10">
    <location>
        <begin position="25"/>
        <end position="268"/>
    </location>
</feature>
<feature type="transmembrane region" description="Helical" evidence="9">
    <location>
        <begin position="163"/>
        <end position="189"/>
    </location>
</feature>
<feature type="transmembrane region" description="Helical" evidence="9">
    <location>
        <begin position="45"/>
        <end position="64"/>
    </location>
</feature>
<evidence type="ECO:0000256" key="6">
    <source>
        <dbReference type="ARBA" id="ARBA00023170"/>
    </source>
</evidence>
<dbReference type="PANTHER" id="PTHR45695">
    <property type="entry name" value="LEUCOKININ RECEPTOR-RELATED"/>
    <property type="match status" value="1"/>
</dbReference>
<accession>A0ABN8QQA2</accession>